<dbReference type="Gene3D" id="3.40.190.150">
    <property type="entry name" value="Bordetella uptake gene, domain 1"/>
    <property type="match status" value="1"/>
</dbReference>
<organism evidence="3 4">
    <name type="scientific">Noviherbaspirillum saxi</name>
    <dbReference type="NCBI Taxonomy" id="2320863"/>
    <lineage>
        <taxon>Bacteria</taxon>
        <taxon>Pseudomonadati</taxon>
        <taxon>Pseudomonadota</taxon>
        <taxon>Betaproteobacteria</taxon>
        <taxon>Burkholderiales</taxon>
        <taxon>Oxalobacteraceae</taxon>
        <taxon>Noviherbaspirillum</taxon>
    </lineage>
</organism>
<evidence type="ECO:0000256" key="2">
    <source>
        <dbReference type="SAM" id="SignalP"/>
    </source>
</evidence>
<dbReference type="Gene3D" id="3.40.190.10">
    <property type="entry name" value="Periplasmic binding protein-like II"/>
    <property type="match status" value="1"/>
</dbReference>
<dbReference type="InterPro" id="IPR042100">
    <property type="entry name" value="Bug_dom1"/>
</dbReference>
<dbReference type="RefSeq" id="WP_119771795.1">
    <property type="nucleotide sequence ID" value="NZ_QYUO01000003.1"/>
</dbReference>
<dbReference type="InterPro" id="IPR005064">
    <property type="entry name" value="BUG"/>
</dbReference>
<evidence type="ECO:0000313" key="4">
    <source>
        <dbReference type="Proteomes" id="UP000265955"/>
    </source>
</evidence>
<dbReference type="PANTHER" id="PTHR42928">
    <property type="entry name" value="TRICARBOXYLATE-BINDING PROTEIN"/>
    <property type="match status" value="1"/>
</dbReference>
<dbReference type="EMBL" id="QYUO01000003">
    <property type="protein sequence ID" value="RJF91897.1"/>
    <property type="molecule type" value="Genomic_DNA"/>
</dbReference>
<evidence type="ECO:0000313" key="3">
    <source>
        <dbReference type="EMBL" id="RJF91897.1"/>
    </source>
</evidence>
<reference evidence="4" key="1">
    <citation type="submission" date="2018-09" db="EMBL/GenBank/DDBJ databases">
        <authorList>
            <person name="Zhu H."/>
        </authorList>
    </citation>
    <scope>NUCLEOTIDE SEQUENCE [LARGE SCALE GENOMIC DNA]</scope>
    <source>
        <strain evidence="4">K1R23-30</strain>
    </source>
</reference>
<keyword evidence="4" id="KW-1185">Reference proteome</keyword>
<comment type="similarity">
    <text evidence="1">Belongs to the UPF0065 (bug) family.</text>
</comment>
<name>A0A3A3FFR0_9BURK</name>
<accession>A0A3A3FFR0</accession>
<keyword evidence="2" id="KW-0732">Signal</keyword>
<dbReference type="PANTHER" id="PTHR42928:SF5">
    <property type="entry name" value="BLR1237 PROTEIN"/>
    <property type="match status" value="1"/>
</dbReference>
<dbReference type="AlphaFoldDB" id="A0A3A3FFR0"/>
<gene>
    <name evidence="3" type="ORF">D3871_24790</name>
</gene>
<feature type="chain" id="PRO_5017258720" evidence="2">
    <location>
        <begin position="30"/>
        <end position="327"/>
    </location>
</feature>
<sequence>MINKSHRRLMFSAAVVCGAALLPALQAVAQDFPSRPIKFVVPFPPGSGTDTSARFFGKKLSELTGQPVVVENRPGGNGFIGVQNVLSAPADGYTVFVGSNSTLAVNVALFKKLPYNPQTDFAPLSMMMRAPAVLAVPPASPYKSVSDLVKAAKAQPGKLNYASGSAGYQLMAELFNDIAGVSTVHVPYKGASEALAGVATGTVDLTFADITAAQGLIKGGKVRALAVASERRAPALPEVPTTAEAGLPGYQAYVWVGAMVSAKTPKAETEKLSSLLTQIARLPETREFYERQGAEVMSGGAEEMRRFQATEIELWKQIAVKAKVEQQ</sequence>
<dbReference type="SUPFAM" id="SSF53850">
    <property type="entry name" value="Periplasmic binding protein-like II"/>
    <property type="match status" value="1"/>
</dbReference>
<proteinExistence type="inferred from homology"/>
<dbReference type="CDD" id="cd07012">
    <property type="entry name" value="PBP2_Bug_TTT"/>
    <property type="match status" value="1"/>
</dbReference>
<dbReference type="OrthoDB" id="9125369at2"/>
<dbReference type="Pfam" id="PF03401">
    <property type="entry name" value="TctC"/>
    <property type="match status" value="1"/>
</dbReference>
<feature type="signal peptide" evidence="2">
    <location>
        <begin position="1"/>
        <end position="29"/>
    </location>
</feature>
<evidence type="ECO:0000256" key="1">
    <source>
        <dbReference type="ARBA" id="ARBA00006987"/>
    </source>
</evidence>
<dbReference type="PIRSF" id="PIRSF017082">
    <property type="entry name" value="YflP"/>
    <property type="match status" value="1"/>
</dbReference>
<dbReference type="Proteomes" id="UP000265955">
    <property type="component" value="Unassembled WGS sequence"/>
</dbReference>
<protein>
    <submittedName>
        <fullName evidence="3">Tripartite tricarboxylate transporter substrate binding protein</fullName>
    </submittedName>
</protein>
<comment type="caution">
    <text evidence="3">The sequence shown here is derived from an EMBL/GenBank/DDBJ whole genome shotgun (WGS) entry which is preliminary data.</text>
</comment>